<keyword evidence="1" id="KW-0472">Membrane</keyword>
<dbReference type="PANTHER" id="PTHR44395">
    <property type="match status" value="1"/>
</dbReference>
<name>B7PWM9_IXOSC</name>
<evidence type="ECO:0000313" key="4">
    <source>
        <dbReference type="Proteomes" id="UP000001555"/>
    </source>
</evidence>
<feature type="transmembrane region" description="Helical" evidence="1">
    <location>
        <begin position="46"/>
        <end position="68"/>
    </location>
</feature>
<dbReference type="STRING" id="6945.B7PWM9"/>
<dbReference type="VEuPathDB" id="VectorBase:ISCW008152"/>
<gene>
    <name evidence="2" type="ORF">IscW_ISCW008152</name>
</gene>
<reference evidence="3" key="2">
    <citation type="submission" date="2020-05" db="UniProtKB">
        <authorList>
            <consortium name="EnsemblMetazoa"/>
        </authorList>
    </citation>
    <scope>IDENTIFICATION</scope>
    <source>
        <strain evidence="3">wikel</strain>
    </source>
</reference>
<keyword evidence="5" id="KW-1267">Proteomics identification</keyword>
<dbReference type="InParanoid" id="B7PWM9"/>
<dbReference type="HOGENOM" id="CLU_158850_0_0_1"/>
<reference evidence="2 4" key="1">
    <citation type="submission" date="2008-03" db="EMBL/GenBank/DDBJ databases">
        <title>Annotation of Ixodes scapularis.</title>
        <authorList>
            <consortium name="Ixodes scapularis Genome Project Consortium"/>
            <person name="Caler E."/>
            <person name="Hannick L.I."/>
            <person name="Bidwell S."/>
            <person name="Joardar V."/>
            <person name="Thiagarajan M."/>
            <person name="Amedeo P."/>
            <person name="Galinsky K.J."/>
            <person name="Schobel S."/>
            <person name="Inman J."/>
            <person name="Hostetler J."/>
            <person name="Miller J."/>
            <person name="Hammond M."/>
            <person name="Megy K."/>
            <person name="Lawson D."/>
            <person name="Kodira C."/>
            <person name="Sutton G."/>
            <person name="Meyer J."/>
            <person name="Hill C.A."/>
            <person name="Birren B."/>
            <person name="Nene V."/>
            <person name="Collins F."/>
            <person name="Alarcon-Chaidez F."/>
            <person name="Wikel S."/>
            <person name="Strausberg R."/>
        </authorList>
    </citation>
    <scope>NUCLEOTIDE SEQUENCE [LARGE SCALE GENOMIC DNA]</scope>
    <source>
        <strain evidence="4">Wikel</strain>
        <strain evidence="2">Wikel colony</strain>
    </source>
</reference>
<evidence type="ECO:0000313" key="3">
    <source>
        <dbReference type="EnsemblMetazoa" id="ISCW008152-PA"/>
    </source>
</evidence>
<organism>
    <name type="scientific">Ixodes scapularis</name>
    <name type="common">Black-legged tick</name>
    <name type="synonym">Deer tick</name>
    <dbReference type="NCBI Taxonomy" id="6945"/>
    <lineage>
        <taxon>Eukaryota</taxon>
        <taxon>Metazoa</taxon>
        <taxon>Ecdysozoa</taxon>
        <taxon>Arthropoda</taxon>
        <taxon>Chelicerata</taxon>
        <taxon>Arachnida</taxon>
        <taxon>Acari</taxon>
        <taxon>Parasitiformes</taxon>
        <taxon>Ixodida</taxon>
        <taxon>Ixodoidea</taxon>
        <taxon>Ixodidae</taxon>
        <taxon>Ixodinae</taxon>
        <taxon>Ixodes</taxon>
    </lineage>
</organism>
<dbReference type="PANTHER" id="PTHR44395:SF1">
    <property type="entry name" value="PROTEIN O-MANNOSYL-TRANSFERASE TMTC3"/>
    <property type="match status" value="1"/>
</dbReference>
<dbReference type="OrthoDB" id="6500705at2759"/>
<evidence type="ECO:0000313" key="2">
    <source>
        <dbReference type="EMBL" id="EEC11001.1"/>
    </source>
</evidence>
<proteinExistence type="evidence at protein level"/>
<dbReference type="PaxDb" id="6945-B7PWM9"/>
<accession>B7PWM9</accession>
<dbReference type="VEuPathDB" id="VectorBase:ISCP_019995"/>
<evidence type="ECO:0007829" key="5">
    <source>
        <dbReference type="PeptideAtlas" id="B7PWM9"/>
    </source>
</evidence>
<keyword evidence="1" id="KW-0812">Transmembrane</keyword>
<dbReference type="EMBL" id="ABJB010758591">
    <property type="status" value="NOT_ANNOTATED_CDS"/>
    <property type="molecule type" value="Genomic_DNA"/>
</dbReference>
<protein>
    <submittedName>
        <fullName evidence="2 3">Smile protein, putative</fullName>
    </submittedName>
</protein>
<dbReference type="Proteomes" id="UP000001555">
    <property type="component" value="Unassembled WGS sequence"/>
</dbReference>
<dbReference type="AlphaFoldDB" id="B7PWM9"/>
<dbReference type="EnsemblMetazoa" id="ISCW008152-RA">
    <property type="protein sequence ID" value="ISCW008152-PA"/>
    <property type="gene ID" value="ISCW008152"/>
</dbReference>
<dbReference type="VEuPathDB" id="VectorBase:ISCI008152"/>
<keyword evidence="4" id="KW-1185">Reference proteome</keyword>
<dbReference type="EMBL" id="DS809312">
    <property type="protein sequence ID" value="EEC11001.1"/>
    <property type="molecule type" value="Genomic_DNA"/>
</dbReference>
<sequence length="123" mass="13455">MNSSHCQFGALEPRIHVLVSLACTQTCCGGGSGRWQRRRGGVRRRWYLCVAALCWLCYSNAMSCGFVFDDASAVRDNRDLRPGTPLGQLFANDFWGTPIHKGIKRAISDSPTIDSNVAFASAA</sequence>
<keyword evidence="1" id="KW-1133">Transmembrane helix</keyword>
<evidence type="ECO:0000256" key="1">
    <source>
        <dbReference type="SAM" id="Phobius"/>
    </source>
</evidence>